<protein>
    <submittedName>
        <fullName evidence="2">Uncharacterized protein</fullName>
    </submittedName>
</protein>
<keyword evidence="3" id="KW-1185">Reference proteome</keyword>
<name>A0ABQ8SVB3_PERAM</name>
<reference evidence="2 3" key="1">
    <citation type="journal article" date="2022" name="Allergy">
        <title>Genome assembly and annotation of Periplaneta americana reveal a comprehensive cockroach allergen profile.</title>
        <authorList>
            <person name="Wang L."/>
            <person name="Xiong Q."/>
            <person name="Saelim N."/>
            <person name="Wang L."/>
            <person name="Nong W."/>
            <person name="Wan A.T."/>
            <person name="Shi M."/>
            <person name="Liu X."/>
            <person name="Cao Q."/>
            <person name="Hui J.H.L."/>
            <person name="Sookrung N."/>
            <person name="Leung T.F."/>
            <person name="Tungtrongchitr A."/>
            <person name="Tsui S.K.W."/>
        </authorList>
    </citation>
    <scope>NUCLEOTIDE SEQUENCE [LARGE SCALE GENOMIC DNA]</scope>
    <source>
        <strain evidence="2">PWHHKU_190912</strain>
    </source>
</reference>
<proteinExistence type="predicted"/>
<evidence type="ECO:0000313" key="2">
    <source>
        <dbReference type="EMBL" id="KAJ4437706.1"/>
    </source>
</evidence>
<organism evidence="2 3">
    <name type="scientific">Periplaneta americana</name>
    <name type="common">American cockroach</name>
    <name type="synonym">Blatta americana</name>
    <dbReference type="NCBI Taxonomy" id="6978"/>
    <lineage>
        <taxon>Eukaryota</taxon>
        <taxon>Metazoa</taxon>
        <taxon>Ecdysozoa</taxon>
        <taxon>Arthropoda</taxon>
        <taxon>Hexapoda</taxon>
        <taxon>Insecta</taxon>
        <taxon>Pterygota</taxon>
        <taxon>Neoptera</taxon>
        <taxon>Polyneoptera</taxon>
        <taxon>Dictyoptera</taxon>
        <taxon>Blattodea</taxon>
        <taxon>Blattoidea</taxon>
        <taxon>Blattidae</taxon>
        <taxon>Blattinae</taxon>
        <taxon>Periplaneta</taxon>
    </lineage>
</organism>
<feature type="region of interest" description="Disordered" evidence="1">
    <location>
        <begin position="59"/>
        <end position="78"/>
    </location>
</feature>
<dbReference type="EMBL" id="JAJSOF020000021">
    <property type="protein sequence ID" value="KAJ4437706.1"/>
    <property type="molecule type" value="Genomic_DNA"/>
</dbReference>
<accession>A0ABQ8SVB3</accession>
<sequence length="135" mass="14578">MSPGSSTESYPAFARIGLRENSGKNLNQVTCPDQDPNPGHLVSWPDALTITPQVWTDKDETEGIAQDEYSSSIEESLTTQKINQPELNDLVSMTYQSYAAGQVPPGASSVAAVVRNGSSYSFSRRLRGLVGDKVL</sequence>
<feature type="compositionally biased region" description="Polar residues" evidence="1">
    <location>
        <begin position="68"/>
        <end position="78"/>
    </location>
</feature>
<dbReference type="Proteomes" id="UP001148838">
    <property type="component" value="Unassembled WGS sequence"/>
</dbReference>
<gene>
    <name evidence="2" type="ORF">ANN_17851</name>
</gene>
<comment type="caution">
    <text evidence="2">The sequence shown here is derived from an EMBL/GenBank/DDBJ whole genome shotgun (WGS) entry which is preliminary data.</text>
</comment>
<evidence type="ECO:0000256" key="1">
    <source>
        <dbReference type="SAM" id="MobiDB-lite"/>
    </source>
</evidence>
<evidence type="ECO:0000313" key="3">
    <source>
        <dbReference type="Proteomes" id="UP001148838"/>
    </source>
</evidence>